<keyword evidence="2" id="KW-1185">Reference proteome</keyword>
<evidence type="ECO:0000313" key="1">
    <source>
        <dbReference type="EMBL" id="MPC50962.1"/>
    </source>
</evidence>
<dbReference type="AlphaFoldDB" id="A0A5B7FWI9"/>
<accession>A0A5B7FWI9</accession>
<proteinExistence type="predicted"/>
<organism evidence="1 2">
    <name type="scientific">Portunus trituberculatus</name>
    <name type="common">Swimming crab</name>
    <name type="synonym">Neptunus trituberculatus</name>
    <dbReference type="NCBI Taxonomy" id="210409"/>
    <lineage>
        <taxon>Eukaryota</taxon>
        <taxon>Metazoa</taxon>
        <taxon>Ecdysozoa</taxon>
        <taxon>Arthropoda</taxon>
        <taxon>Crustacea</taxon>
        <taxon>Multicrustacea</taxon>
        <taxon>Malacostraca</taxon>
        <taxon>Eumalacostraca</taxon>
        <taxon>Eucarida</taxon>
        <taxon>Decapoda</taxon>
        <taxon>Pleocyemata</taxon>
        <taxon>Brachyura</taxon>
        <taxon>Eubrachyura</taxon>
        <taxon>Portunoidea</taxon>
        <taxon>Portunidae</taxon>
        <taxon>Portuninae</taxon>
        <taxon>Portunus</taxon>
    </lineage>
</organism>
<sequence>MDPLVLPVSGAWHTACHTPRPSHCHECLVHGAQHALIHGKLFSPVPSQLRDPYTPLPYLPIRTPSVGHHLNPGGSRLVNSHTNADKKTTVVQGVLDGADTRQTEAGIKIVLTPPRSLPPDLTEHFLFPFIPILSTTLMLELTNILTLSSLPLCFTDTITVLPALPATTTTTTTTTTGKGSVTLKVDPHVSGNVILGLEALATNVTIELTYPSVLQ</sequence>
<name>A0A5B7FWI9_PORTR</name>
<gene>
    <name evidence="1" type="ORF">E2C01_044797</name>
</gene>
<dbReference type="EMBL" id="VSRR010009840">
    <property type="protein sequence ID" value="MPC50962.1"/>
    <property type="molecule type" value="Genomic_DNA"/>
</dbReference>
<evidence type="ECO:0000313" key="2">
    <source>
        <dbReference type="Proteomes" id="UP000324222"/>
    </source>
</evidence>
<protein>
    <submittedName>
        <fullName evidence="1">Uncharacterized protein</fullName>
    </submittedName>
</protein>
<reference evidence="1 2" key="1">
    <citation type="submission" date="2019-05" db="EMBL/GenBank/DDBJ databases">
        <title>Another draft genome of Portunus trituberculatus and its Hox gene families provides insights of decapod evolution.</title>
        <authorList>
            <person name="Jeong J.-H."/>
            <person name="Song I."/>
            <person name="Kim S."/>
            <person name="Choi T."/>
            <person name="Kim D."/>
            <person name="Ryu S."/>
            <person name="Kim W."/>
        </authorList>
    </citation>
    <scope>NUCLEOTIDE SEQUENCE [LARGE SCALE GENOMIC DNA]</scope>
    <source>
        <tissue evidence="1">Muscle</tissue>
    </source>
</reference>
<comment type="caution">
    <text evidence="1">The sequence shown here is derived from an EMBL/GenBank/DDBJ whole genome shotgun (WGS) entry which is preliminary data.</text>
</comment>
<dbReference type="Proteomes" id="UP000324222">
    <property type="component" value="Unassembled WGS sequence"/>
</dbReference>